<dbReference type="AlphaFoldDB" id="A0A6J6L2E6"/>
<keyword evidence="2" id="KW-0547">Nucleotide-binding</keyword>
<gene>
    <name evidence="6" type="ORF">UFOPK2242_00600</name>
</gene>
<keyword evidence="4" id="KW-0067">ATP-binding</keyword>
<dbReference type="GO" id="GO:0005524">
    <property type="term" value="F:ATP binding"/>
    <property type="evidence" value="ECO:0007669"/>
    <property type="project" value="UniProtKB-KW"/>
</dbReference>
<dbReference type="EMBL" id="CAEZWM010000056">
    <property type="protein sequence ID" value="CAB4654549.1"/>
    <property type="molecule type" value="Genomic_DNA"/>
</dbReference>
<feature type="domain" description="GHMP kinase N-terminal" evidence="5">
    <location>
        <begin position="73"/>
        <end position="146"/>
    </location>
</feature>
<dbReference type="InterPro" id="IPR036554">
    <property type="entry name" value="GHMP_kinase_C_sf"/>
</dbReference>
<sequence>MRANAKLTLALHVTGVLPDGYHSLDALVVEVDAPSDVITVSESSSEAVAEGGAGISCSVHGPASSGVPSDDSNLAVRAALALLPAGSSLSIDIEKNVPSGAGLGGGSSDAAAVIRALSLKYGVSDARADEVALSLGADVLVCLRGGVNRMEGLGEIVTPLASPGELSVVIATPPFQCSTPAVYRTWDELGGPTSDRVIEAPELWASVWAGEWRNDLEPAAERLAPDLVEFRMMVEKVCGRPAMLAGSGSSYAVVMPNSGAAAAAATQIAAIKGLTAWSGRVSTAPQERSST</sequence>
<dbReference type="InterPro" id="IPR006204">
    <property type="entry name" value="GHMP_kinase_N_dom"/>
</dbReference>
<dbReference type="Gene3D" id="3.30.70.890">
    <property type="entry name" value="GHMP kinase, C-terminal domain"/>
    <property type="match status" value="1"/>
</dbReference>
<evidence type="ECO:0000256" key="1">
    <source>
        <dbReference type="ARBA" id="ARBA00022679"/>
    </source>
</evidence>
<keyword evidence="1" id="KW-0808">Transferase</keyword>
<dbReference type="Gene3D" id="3.30.230.10">
    <property type="match status" value="1"/>
</dbReference>
<evidence type="ECO:0000256" key="4">
    <source>
        <dbReference type="ARBA" id="ARBA00022840"/>
    </source>
</evidence>
<evidence type="ECO:0000259" key="5">
    <source>
        <dbReference type="Pfam" id="PF00288"/>
    </source>
</evidence>
<evidence type="ECO:0000256" key="2">
    <source>
        <dbReference type="ARBA" id="ARBA00022741"/>
    </source>
</evidence>
<dbReference type="PANTHER" id="PTHR43527">
    <property type="entry name" value="4-DIPHOSPHOCYTIDYL-2-C-METHYL-D-ERYTHRITOL KINASE, CHLOROPLASTIC"/>
    <property type="match status" value="1"/>
</dbReference>
<dbReference type="PANTHER" id="PTHR43527:SF2">
    <property type="entry name" value="4-DIPHOSPHOCYTIDYL-2-C-METHYL-D-ERYTHRITOL KINASE, CHLOROPLASTIC"/>
    <property type="match status" value="1"/>
</dbReference>
<dbReference type="GO" id="GO:0016114">
    <property type="term" value="P:terpenoid biosynthetic process"/>
    <property type="evidence" value="ECO:0007669"/>
    <property type="project" value="InterPro"/>
</dbReference>
<protein>
    <submittedName>
        <fullName evidence="6">Unannotated protein</fullName>
    </submittedName>
</protein>
<proteinExistence type="inferred from homology"/>
<dbReference type="HAMAP" id="MF_00061">
    <property type="entry name" value="IspE"/>
    <property type="match status" value="1"/>
</dbReference>
<dbReference type="Pfam" id="PF00288">
    <property type="entry name" value="GHMP_kinases_N"/>
    <property type="match status" value="1"/>
</dbReference>
<dbReference type="SUPFAM" id="SSF55060">
    <property type="entry name" value="GHMP Kinase, C-terminal domain"/>
    <property type="match status" value="1"/>
</dbReference>
<name>A0A6J6L2E6_9ZZZZ</name>
<reference evidence="6" key="1">
    <citation type="submission" date="2020-05" db="EMBL/GenBank/DDBJ databases">
        <authorList>
            <person name="Chiriac C."/>
            <person name="Salcher M."/>
            <person name="Ghai R."/>
            <person name="Kavagutti S V."/>
        </authorList>
    </citation>
    <scope>NUCLEOTIDE SEQUENCE</scope>
</reference>
<dbReference type="GO" id="GO:0050515">
    <property type="term" value="F:4-(cytidine 5'-diphospho)-2-C-methyl-D-erythritol kinase activity"/>
    <property type="evidence" value="ECO:0007669"/>
    <property type="project" value="InterPro"/>
</dbReference>
<dbReference type="InterPro" id="IPR004424">
    <property type="entry name" value="IspE"/>
</dbReference>
<dbReference type="InterPro" id="IPR020568">
    <property type="entry name" value="Ribosomal_Su5_D2-typ_SF"/>
</dbReference>
<accession>A0A6J6L2E6</accession>
<dbReference type="PIRSF" id="PIRSF010376">
    <property type="entry name" value="IspE"/>
    <property type="match status" value="1"/>
</dbReference>
<evidence type="ECO:0000313" key="6">
    <source>
        <dbReference type="EMBL" id="CAB4654549.1"/>
    </source>
</evidence>
<organism evidence="6">
    <name type="scientific">freshwater metagenome</name>
    <dbReference type="NCBI Taxonomy" id="449393"/>
    <lineage>
        <taxon>unclassified sequences</taxon>
        <taxon>metagenomes</taxon>
        <taxon>ecological metagenomes</taxon>
    </lineage>
</organism>
<evidence type="ECO:0000256" key="3">
    <source>
        <dbReference type="ARBA" id="ARBA00022777"/>
    </source>
</evidence>
<dbReference type="InterPro" id="IPR014721">
    <property type="entry name" value="Ribsml_uS5_D2-typ_fold_subgr"/>
</dbReference>
<keyword evidence="3" id="KW-0418">Kinase</keyword>
<dbReference type="SUPFAM" id="SSF54211">
    <property type="entry name" value="Ribosomal protein S5 domain 2-like"/>
    <property type="match status" value="1"/>
</dbReference>